<dbReference type="CDD" id="cd00383">
    <property type="entry name" value="trans_reg_C"/>
    <property type="match status" value="1"/>
</dbReference>
<feature type="DNA-binding region" description="OmpR/PhoB-type" evidence="9">
    <location>
        <begin position="124"/>
        <end position="221"/>
    </location>
</feature>
<dbReference type="InterPro" id="IPR016032">
    <property type="entry name" value="Sig_transdc_resp-reg_C-effctor"/>
</dbReference>
<dbReference type="EMBL" id="FOJY01000009">
    <property type="protein sequence ID" value="SFB10291.1"/>
    <property type="molecule type" value="Genomic_DNA"/>
</dbReference>
<keyword evidence="2 8" id="KW-0597">Phosphoprotein</keyword>
<dbReference type="InterPro" id="IPR036388">
    <property type="entry name" value="WH-like_DNA-bd_sf"/>
</dbReference>
<dbReference type="RefSeq" id="WP_092872274.1">
    <property type="nucleotide sequence ID" value="NZ_FOJY01000009.1"/>
</dbReference>
<keyword evidence="6" id="KW-0804">Transcription</keyword>
<dbReference type="STRING" id="1120918.SAMN05216249_10967"/>
<evidence type="ECO:0000259" key="11">
    <source>
        <dbReference type="PROSITE" id="PS51755"/>
    </source>
</evidence>
<dbReference type="Gene3D" id="1.10.10.10">
    <property type="entry name" value="Winged helix-like DNA-binding domain superfamily/Winged helix DNA-binding domain"/>
    <property type="match status" value="1"/>
</dbReference>
<gene>
    <name evidence="12" type="ORF">SAMN05216249_10967</name>
</gene>
<dbReference type="FunFam" id="3.40.50.2300:FF:000002">
    <property type="entry name" value="DNA-binding response regulator PhoP"/>
    <property type="match status" value="1"/>
</dbReference>
<dbReference type="SMART" id="SM00862">
    <property type="entry name" value="Trans_reg_C"/>
    <property type="match status" value="1"/>
</dbReference>
<dbReference type="Proteomes" id="UP000198838">
    <property type="component" value="Unassembled WGS sequence"/>
</dbReference>
<name>A0A1I0YAJ3_9FIRM</name>
<evidence type="ECO:0000259" key="10">
    <source>
        <dbReference type="PROSITE" id="PS50110"/>
    </source>
</evidence>
<evidence type="ECO:0000256" key="2">
    <source>
        <dbReference type="ARBA" id="ARBA00022553"/>
    </source>
</evidence>
<organism evidence="12 13">
    <name type="scientific">Acetitomaculum ruminis DSM 5522</name>
    <dbReference type="NCBI Taxonomy" id="1120918"/>
    <lineage>
        <taxon>Bacteria</taxon>
        <taxon>Bacillati</taxon>
        <taxon>Bacillota</taxon>
        <taxon>Clostridia</taxon>
        <taxon>Lachnospirales</taxon>
        <taxon>Lachnospiraceae</taxon>
        <taxon>Acetitomaculum</taxon>
    </lineage>
</organism>
<dbReference type="AlphaFoldDB" id="A0A1I0YAJ3"/>
<protein>
    <recommendedName>
        <fullName evidence="1">Stage 0 sporulation protein A homolog</fullName>
    </recommendedName>
</protein>
<dbReference type="InterPro" id="IPR001867">
    <property type="entry name" value="OmpR/PhoB-type_DNA-bd"/>
</dbReference>
<dbReference type="GO" id="GO:0006355">
    <property type="term" value="P:regulation of DNA-templated transcription"/>
    <property type="evidence" value="ECO:0007669"/>
    <property type="project" value="InterPro"/>
</dbReference>
<evidence type="ECO:0000256" key="5">
    <source>
        <dbReference type="ARBA" id="ARBA00023125"/>
    </source>
</evidence>
<evidence type="ECO:0000256" key="3">
    <source>
        <dbReference type="ARBA" id="ARBA00023012"/>
    </source>
</evidence>
<keyword evidence="4" id="KW-0805">Transcription regulation</keyword>
<comment type="function">
    <text evidence="7">May play the central regulatory role in sporulation. It may be an element of the effector pathway responsible for the activation of sporulation genes in response to nutritional stress. Spo0A may act in concert with spo0H (a sigma factor) to control the expression of some genes that are critical to the sporulation process.</text>
</comment>
<evidence type="ECO:0000256" key="4">
    <source>
        <dbReference type="ARBA" id="ARBA00023015"/>
    </source>
</evidence>
<reference evidence="12 13" key="1">
    <citation type="submission" date="2016-10" db="EMBL/GenBank/DDBJ databases">
        <authorList>
            <person name="de Groot N.N."/>
        </authorList>
    </citation>
    <scope>NUCLEOTIDE SEQUENCE [LARGE SCALE GENOMIC DNA]</scope>
    <source>
        <strain evidence="12 13">DSM 5522</strain>
    </source>
</reference>
<dbReference type="InterPro" id="IPR011006">
    <property type="entry name" value="CheY-like_superfamily"/>
</dbReference>
<feature type="domain" description="Response regulatory" evidence="10">
    <location>
        <begin position="2"/>
        <end position="116"/>
    </location>
</feature>
<proteinExistence type="predicted"/>
<dbReference type="SMART" id="SM00448">
    <property type="entry name" value="REC"/>
    <property type="match status" value="1"/>
</dbReference>
<dbReference type="PROSITE" id="PS51755">
    <property type="entry name" value="OMPR_PHOB"/>
    <property type="match status" value="1"/>
</dbReference>
<dbReference type="Pfam" id="PF00486">
    <property type="entry name" value="Trans_reg_C"/>
    <property type="match status" value="1"/>
</dbReference>
<dbReference type="PANTHER" id="PTHR48111">
    <property type="entry name" value="REGULATOR OF RPOS"/>
    <property type="match status" value="1"/>
</dbReference>
<keyword evidence="3" id="KW-0902">Two-component regulatory system</keyword>
<dbReference type="SUPFAM" id="SSF46894">
    <property type="entry name" value="C-terminal effector domain of the bipartite response regulators"/>
    <property type="match status" value="1"/>
</dbReference>
<feature type="domain" description="OmpR/PhoB-type" evidence="11">
    <location>
        <begin position="124"/>
        <end position="221"/>
    </location>
</feature>
<evidence type="ECO:0000256" key="8">
    <source>
        <dbReference type="PROSITE-ProRule" id="PRU00169"/>
    </source>
</evidence>
<dbReference type="GO" id="GO:0000156">
    <property type="term" value="F:phosphorelay response regulator activity"/>
    <property type="evidence" value="ECO:0007669"/>
    <property type="project" value="TreeGrafter"/>
</dbReference>
<sequence>MRILLAEDTRDLSKVIVTVLEHQEYEVDAAYDGEEAIEYIKKSNYDAIILDIMMPKKNGIEVVKECRKLGVMTPVLFLTAKAETNDKVVGLDAGGDDYLTKPFSMEELMARIRSMTRRKNVYSQKVLKLGNLSLDAENFELSAENSVRLSNKEFELIYVFLVSANEQLEENFLLNRVWSEDERAEGELLWMYISYLKKKLESIAANVKIEGEKGGPYRLICQ</sequence>
<dbReference type="GO" id="GO:0032993">
    <property type="term" value="C:protein-DNA complex"/>
    <property type="evidence" value="ECO:0007669"/>
    <property type="project" value="TreeGrafter"/>
</dbReference>
<dbReference type="GO" id="GO:0005829">
    <property type="term" value="C:cytosol"/>
    <property type="evidence" value="ECO:0007669"/>
    <property type="project" value="TreeGrafter"/>
</dbReference>
<dbReference type="Gene3D" id="6.10.250.690">
    <property type="match status" value="1"/>
</dbReference>
<dbReference type="InterPro" id="IPR039420">
    <property type="entry name" value="WalR-like"/>
</dbReference>
<dbReference type="GO" id="GO:0000976">
    <property type="term" value="F:transcription cis-regulatory region binding"/>
    <property type="evidence" value="ECO:0007669"/>
    <property type="project" value="TreeGrafter"/>
</dbReference>
<dbReference type="PANTHER" id="PTHR48111:SF22">
    <property type="entry name" value="REGULATOR OF RPOS"/>
    <property type="match status" value="1"/>
</dbReference>
<evidence type="ECO:0000313" key="12">
    <source>
        <dbReference type="EMBL" id="SFB10291.1"/>
    </source>
</evidence>
<evidence type="ECO:0000256" key="9">
    <source>
        <dbReference type="PROSITE-ProRule" id="PRU01091"/>
    </source>
</evidence>
<accession>A0A1I0YAJ3</accession>
<dbReference type="Pfam" id="PF00072">
    <property type="entry name" value="Response_reg"/>
    <property type="match status" value="1"/>
</dbReference>
<dbReference type="SUPFAM" id="SSF52172">
    <property type="entry name" value="CheY-like"/>
    <property type="match status" value="1"/>
</dbReference>
<dbReference type="Gene3D" id="3.40.50.2300">
    <property type="match status" value="1"/>
</dbReference>
<dbReference type="InterPro" id="IPR001789">
    <property type="entry name" value="Sig_transdc_resp-reg_receiver"/>
</dbReference>
<feature type="modified residue" description="4-aspartylphosphate" evidence="8">
    <location>
        <position position="51"/>
    </location>
</feature>
<keyword evidence="5 9" id="KW-0238">DNA-binding</keyword>
<evidence type="ECO:0000256" key="1">
    <source>
        <dbReference type="ARBA" id="ARBA00018672"/>
    </source>
</evidence>
<dbReference type="PROSITE" id="PS50110">
    <property type="entry name" value="RESPONSE_REGULATORY"/>
    <property type="match status" value="1"/>
</dbReference>
<keyword evidence="13" id="KW-1185">Reference proteome</keyword>
<dbReference type="OrthoDB" id="9790442at2"/>
<evidence type="ECO:0000256" key="7">
    <source>
        <dbReference type="ARBA" id="ARBA00024867"/>
    </source>
</evidence>
<evidence type="ECO:0000256" key="6">
    <source>
        <dbReference type="ARBA" id="ARBA00023163"/>
    </source>
</evidence>
<evidence type="ECO:0000313" key="13">
    <source>
        <dbReference type="Proteomes" id="UP000198838"/>
    </source>
</evidence>